<keyword evidence="2" id="KW-0489">Methyltransferase</keyword>
<dbReference type="Gene3D" id="3.40.50.150">
    <property type="entry name" value="Vaccinia Virus protein VP39"/>
    <property type="match status" value="1"/>
</dbReference>
<organism evidence="2 3">
    <name type="scientific">Thalassobius vesicularis</name>
    <dbReference type="NCBI Taxonomy" id="1294297"/>
    <lineage>
        <taxon>Bacteria</taxon>
        <taxon>Pseudomonadati</taxon>
        <taxon>Pseudomonadota</taxon>
        <taxon>Alphaproteobacteria</taxon>
        <taxon>Rhodobacterales</taxon>
        <taxon>Roseobacteraceae</taxon>
        <taxon>Thalassovita</taxon>
    </lineage>
</organism>
<evidence type="ECO:0000313" key="3">
    <source>
        <dbReference type="Proteomes" id="UP000306113"/>
    </source>
</evidence>
<dbReference type="AlphaFoldDB" id="A0A4S3MDB8"/>
<dbReference type="OrthoDB" id="9812600at2"/>
<protein>
    <submittedName>
        <fullName evidence="2">FkbM family methyltransferase</fullName>
    </submittedName>
</protein>
<evidence type="ECO:0000313" key="2">
    <source>
        <dbReference type="EMBL" id="THD76823.1"/>
    </source>
</evidence>
<dbReference type="Proteomes" id="UP000306113">
    <property type="component" value="Unassembled WGS sequence"/>
</dbReference>
<reference evidence="2 3" key="1">
    <citation type="submission" date="2019-04" db="EMBL/GenBank/DDBJ databases">
        <title>Draft genome sequence of Youngimonas vesicularis.</title>
        <authorList>
            <person name="Hameed A."/>
        </authorList>
    </citation>
    <scope>NUCLEOTIDE SEQUENCE [LARGE SCALE GENOMIC DNA]</scope>
    <source>
        <strain evidence="2 3">CC-AMW-E</strain>
    </source>
</reference>
<dbReference type="PANTHER" id="PTHR34203">
    <property type="entry name" value="METHYLTRANSFERASE, FKBM FAMILY PROTEIN"/>
    <property type="match status" value="1"/>
</dbReference>
<dbReference type="GO" id="GO:0008168">
    <property type="term" value="F:methyltransferase activity"/>
    <property type="evidence" value="ECO:0007669"/>
    <property type="project" value="UniProtKB-KW"/>
</dbReference>
<dbReference type="InterPro" id="IPR006342">
    <property type="entry name" value="FkbM_mtfrase"/>
</dbReference>
<gene>
    <name evidence="2" type="ORF">E7681_03010</name>
</gene>
<dbReference type="Pfam" id="PF05050">
    <property type="entry name" value="Methyltransf_21"/>
    <property type="match status" value="1"/>
</dbReference>
<dbReference type="SUPFAM" id="SSF53335">
    <property type="entry name" value="S-adenosyl-L-methionine-dependent methyltransferases"/>
    <property type="match status" value="1"/>
</dbReference>
<dbReference type="RefSeq" id="WP_136337767.1">
    <property type="nucleotide sequence ID" value="NZ_SSMD01000001.1"/>
</dbReference>
<feature type="domain" description="Methyltransferase FkbM" evidence="1">
    <location>
        <begin position="73"/>
        <end position="197"/>
    </location>
</feature>
<keyword evidence="2" id="KW-0808">Transferase</keyword>
<name>A0A4S3MDB8_9RHOB</name>
<dbReference type="NCBIfam" id="TIGR01444">
    <property type="entry name" value="fkbM_fam"/>
    <property type="match status" value="1"/>
</dbReference>
<proteinExistence type="predicted"/>
<dbReference type="InterPro" id="IPR052514">
    <property type="entry name" value="SAM-dependent_MTase"/>
</dbReference>
<comment type="caution">
    <text evidence="2">The sequence shown here is derived from an EMBL/GenBank/DDBJ whole genome shotgun (WGS) entry which is preliminary data.</text>
</comment>
<dbReference type="PANTHER" id="PTHR34203:SF15">
    <property type="entry name" value="SLL1173 PROTEIN"/>
    <property type="match status" value="1"/>
</dbReference>
<sequence length="229" mass="25510">MDKFPEILASNEYGRYSVPEGLEHRPAVRLVTDGQVYEPETIRFMREHAGDGDIIHAGTFFGDFLPGLSAAIAPDARIWAFEPNPNSYAHATRTIALNGLENVVLTHAAVSNSDAPIRFRTRDAQGNPLGGHSRYVTEDGPGVETVPAIQLDTVIPDDRRISILQLDVEGHERAALDGALRLIARCQPILILEEFRHKRWIKARLGHLGYELKRKLHANRVFAPADRVL</sequence>
<evidence type="ECO:0000259" key="1">
    <source>
        <dbReference type="Pfam" id="PF05050"/>
    </source>
</evidence>
<keyword evidence="3" id="KW-1185">Reference proteome</keyword>
<accession>A0A4S3MDB8</accession>
<dbReference type="GO" id="GO:0032259">
    <property type="term" value="P:methylation"/>
    <property type="evidence" value="ECO:0007669"/>
    <property type="project" value="UniProtKB-KW"/>
</dbReference>
<dbReference type="InterPro" id="IPR029063">
    <property type="entry name" value="SAM-dependent_MTases_sf"/>
</dbReference>
<dbReference type="EMBL" id="SSMD01000001">
    <property type="protein sequence ID" value="THD76823.1"/>
    <property type="molecule type" value="Genomic_DNA"/>
</dbReference>